<evidence type="ECO:0000256" key="1">
    <source>
        <dbReference type="SAM" id="SignalP"/>
    </source>
</evidence>
<dbReference type="OrthoDB" id="41724at2"/>
<keyword evidence="3" id="KW-1185">Reference proteome</keyword>
<dbReference type="STRING" id="1387353.BSF38_00699"/>
<proteinExistence type="predicted"/>
<dbReference type="PANTHER" id="PTHR44103:SF1">
    <property type="entry name" value="PROPROTEIN CONVERTASE P"/>
    <property type="match status" value="1"/>
</dbReference>
<dbReference type="InterPro" id="IPR028994">
    <property type="entry name" value="Integrin_alpha_N"/>
</dbReference>
<evidence type="ECO:0008006" key="4">
    <source>
        <dbReference type="Google" id="ProtNLM"/>
    </source>
</evidence>
<sequence length="652" mass="71725">MRWSGMAACAFLCLAVAARVDAADGLERLKYNNPGLVVDLGVGLWAWPLPMDFDGDGDLDLVVACPDQPYNGVYFFENATGPTSAVKTPVFKPGRRISKGLQNVQVSYVDGRPRVLSPGFEYPDFLNRGLDVVKSLGLPANIHPNKVRGNFWRLVDYDGDGKLDVVVGADDWTDYGWDDGYDVAGKWTRGPLRGFVYVIRNVGENDAPKYEKPFQATAAGAPIEVFGWPSPNFADFDGDGDLDLICGEFLDGFTYFENVGSRTRPEYAAGKRLANADGRPLAMDLEMITPTAIDWDLDGDVDLIVGDEDGRVAFVENAGALAADRSPRFLAPRYFQQEADDLKFGALATPVGFDWDGDGDFDILSGNTAGYIGFFENLSGPGVEKPKWAAPKRLDADGAMIRVMAGPNGSIQGPCEAKWGYTTLSVADWDSDGRPDLLVNSIWGKVQWHRNIGSRTQPKLAAAQPIEVEWNQGRPQPHLPWGWLRPEGKALLTQWRTTPFAIDWNRDGMVDLVMLDHEGYLSLFPRARSSGRLVLLPPRRAFYKPNGDPLRLNAGKAGKSGRRKLCVVDWDGDGKLDLLLNAANAQFFRQVDAEDDVWAFRDMGPLSNQNIEGHDVSPTVVDFNADGLPDFLGGAEDGRFYYLRNPATKLGK</sequence>
<dbReference type="EMBL" id="CP019082">
    <property type="protein sequence ID" value="APW59283.1"/>
    <property type="molecule type" value="Genomic_DNA"/>
</dbReference>
<accession>A0A1U7CK69</accession>
<dbReference type="AlphaFoldDB" id="A0A1U7CK69"/>
<evidence type="ECO:0000313" key="3">
    <source>
        <dbReference type="Proteomes" id="UP000186309"/>
    </source>
</evidence>
<feature type="chain" id="PRO_5012866279" description="FG-GAP repeat protein" evidence="1">
    <location>
        <begin position="23"/>
        <end position="652"/>
    </location>
</feature>
<dbReference type="SUPFAM" id="SSF69318">
    <property type="entry name" value="Integrin alpha N-terminal domain"/>
    <property type="match status" value="2"/>
</dbReference>
<dbReference type="Gene3D" id="2.130.10.130">
    <property type="entry name" value="Integrin alpha, N-terminal"/>
    <property type="match status" value="2"/>
</dbReference>
<protein>
    <recommendedName>
        <fullName evidence="4">FG-GAP repeat protein</fullName>
    </recommendedName>
</protein>
<dbReference type="RefSeq" id="WP_076350567.1">
    <property type="nucleotide sequence ID" value="NZ_CP019082.1"/>
</dbReference>
<name>A0A1U7CK69_9BACT</name>
<keyword evidence="1" id="KW-0732">Signal</keyword>
<dbReference type="Proteomes" id="UP000186309">
    <property type="component" value="Chromosome"/>
</dbReference>
<feature type="signal peptide" evidence="1">
    <location>
        <begin position="1"/>
        <end position="22"/>
    </location>
</feature>
<dbReference type="KEGG" id="pbor:BSF38_00699"/>
<evidence type="ECO:0000313" key="2">
    <source>
        <dbReference type="EMBL" id="APW59283.1"/>
    </source>
</evidence>
<reference evidence="3" key="1">
    <citation type="submission" date="2016-12" db="EMBL/GenBank/DDBJ databases">
        <title>Comparative genomics of four Isosphaeraceae planctomycetes: a common pool of plasmids and glycoside hydrolase genes.</title>
        <authorList>
            <person name="Ivanova A."/>
        </authorList>
    </citation>
    <scope>NUCLEOTIDE SEQUENCE [LARGE SCALE GENOMIC DNA]</scope>
    <source>
        <strain evidence="3">PX4</strain>
    </source>
</reference>
<organism evidence="2 3">
    <name type="scientific">Paludisphaera borealis</name>
    <dbReference type="NCBI Taxonomy" id="1387353"/>
    <lineage>
        <taxon>Bacteria</taxon>
        <taxon>Pseudomonadati</taxon>
        <taxon>Planctomycetota</taxon>
        <taxon>Planctomycetia</taxon>
        <taxon>Isosphaerales</taxon>
        <taxon>Isosphaeraceae</taxon>
        <taxon>Paludisphaera</taxon>
    </lineage>
</organism>
<dbReference type="PANTHER" id="PTHR44103">
    <property type="entry name" value="PROPROTEIN CONVERTASE P"/>
    <property type="match status" value="1"/>
</dbReference>
<gene>
    <name evidence="2" type="ORF">BSF38_00699</name>
</gene>